<dbReference type="Proteomes" id="UP000824120">
    <property type="component" value="Chromosome 8"/>
</dbReference>
<feature type="region of interest" description="Disordered" evidence="1">
    <location>
        <begin position="1"/>
        <end position="24"/>
    </location>
</feature>
<accession>A0A9J5XST6</accession>
<keyword evidence="2" id="KW-0472">Membrane</keyword>
<feature type="transmembrane region" description="Helical" evidence="2">
    <location>
        <begin position="82"/>
        <end position="100"/>
    </location>
</feature>
<keyword evidence="4" id="KW-1185">Reference proteome</keyword>
<evidence type="ECO:0000313" key="3">
    <source>
        <dbReference type="EMBL" id="KAG5590364.1"/>
    </source>
</evidence>
<proteinExistence type="predicted"/>
<feature type="compositionally biased region" description="Polar residues" evidence="1">
    <location>
        <begin position="1"/>
        <end position="13"/>
    </location>
</feature>
<dbReference type="EMBL" id="JACXVP010000008">
    <property type="protein sequence ID" value="KAG5590364.1"/>
    <property type="molecule type" value="Genomic_DNA"/>
</dbReference>
<keyword evidence="2" id="KW-1133">Transmembrane helix</keyword>
<keyword evidence="2" id="KW-0812">Transmembrane</keyword>
<organism evidence="3 4">
    <name type="scientific">Solanum commersonii</name>
    <name type="common">Commerson's wild potato</name>
    <name type="synonym">Commerson's nightshade</name>
    <dbReference type="NCBI Taxonomy" id="4109"/>
    <lineage>
        <taxon>Eukaryota</taxon>
        <taxon>Viridiplantae</taxon>
        <taxon>Streptophyta</taxon>
        <taxon>Embryophyta</taxon>
        <taxon>Tracheophyta</taxon>
        <taxon>Spermatophyta</taxon>
        <taxon>Magnoliopsida</taxon>
        <taxon>eudicotyledons</taxon>
        <taxon>Gunneridae</taxon>
        <taxon>Pentapetalae</taxon>
        <taxon>asterids</taxon>
        <taxon>lamiids</taxon>
        <taxon>Solanales</taxon>
        <taxon>Solanaceae</taxon>
        <taxon>Solanoideae</taxon>
        <taxon>Solaneae</taxon>
        <taxon>Solanum</taxon>
    </lineage>
</organism>
<gene>
    <name evidence="3" type="ORF">H5410_040878</name>
</gene>
<feature type="transmembrane region" description="Helical" evidence="2">
    <location>
        <begin position="46"/>
        <end position="70"/>
    </location>
</feature>
<name>A0A9J5XST6_SOLCO</name>
<evidence type="ECO:0000256" key="2">
    <source>
        <dbReference type="SAM" id="Phobius"/>
    </source>
</evidence>
<comment type="caution">
    <text evidence="3">The sequence shown here is derived from an EMBL/GenBank/DDBJ whole genome shotgun (WGS) entry which is preliminary data.</text>
</comment>
<reference evidence="3 4" key="1">
    <citation type="submission" date="2020-09" db="EMBL/GenBank/DDBJ databases">
        <title>De no assembly of potato wild relative species, Solanum commersonii.</title>
        <authorList>
            <person name="Cho K."/>
        </authorList>
    </citation>
    <scope>NUCLEOTIDE SEQUENCE [LARGE SCALE GENOMIC DNA]</scope>
    <source>
        <strain evidence="3">LZ3.2</strain>
        <tissue evidence="3">Leaf</tissue>
    </source>
</reference>
<dbReference type="AlphaFoldDB" id="A0A9J5XST6"/>
<evidence type="ECO:0000313" key="4">
    <source>
        <dbReference type="Proteomes" id="UP000824120"/>
    </source>
</evidence>
<sequence length="146" mass="16781">MNSFSLHVSQKPSPNMRENKKAKTLENSVGESLGEVSRERRMTRQLTLLIVHHCLCFCLQHLCILDHWVAYFWFTELIGEAPTAPLIPFLILLLLGFAYWNKGWSASLQRSQACLAMLKLQLLRSFQPFCSFLHLCIHTSTKTSNT</sequence>
<protein>
    <submittedName>
        <fullName evidence="3">Uncharacterized protein</fullName>
    </submittedName>
</protein>
<evidence type="ECO:0000256" key="1">
    <source>
        <dbReference type="SAM" id="MobiDB-lite"/>
    </source>
</evidence>